<proteinExistence type="inferred from homology"/>
<accession>A0A7W7QA12</accession>
<dbReference type="AlphaFoldDB" id="A0A7W7QA12"/>
<dbReference type="Proteomes" id="UP000520767">
    <property type="component" value="Unassembled WGS sequence"/>
</dbReference>
<protein>
    <submittedName>
        <fullName evidence="3">Short-subunit dehydrogenase</fullName>
    </submittedName>
</protein>
<dbReference type="PANTHER" id="PTHR44196">
    <property type="entry name" value="DEHYDROGENASE/REDUCTASE SDR FAMILY MEMBER 7B"/>
    <property type="match status" value="1"/>
</dbReference>
<gene>
    <name evidence="3" type="ORF">FHR82_005697</name>
</gene>
<comment type="similarity">
    <text evidence="1">Belongs to the short-chain dehydrogenases/reductases (SDR) family.</text>
</comment>
<evidence type="ECO:0000256" key="2">
    <source>
        <dbReference type="ARBA" id="ARBA00023002"/>
    </source>
</evidence>
<dbReference type="EMBL" id="JACHJQ010000006">
    <property type="protein sequence ID" value="MBB4909439.1"/>
    <property type="molecule type" value="Genomic_DNA"/>
</dbReference>
<evidence type="ECO:0000313" key="3">
    <source>
        <dbReference type="EMBL" id="MBB4909439.1"/>
    </source>
</evidence>
<sequence length="267" mass="28286">MKLVGRTVLVTGASSGIGEAVAREAHARGATVLLVARGETKLKALAAELGMRAHHYACDVGSAPAVAELASAVQADGHAVDVVVNSAGSGRWVSIEDAAPEELVAMATVPYLAALLTTRAFVNGMIDRRAGWIVNVNSGVSRAVWPGAVGYASARWALRGLDLALKSDLRGTGVGVTEIVLGTVSTSYFANNPDSEDKLPKIAKIVPTVTPEQVAAALCKAIERKRGTVIMPWQMKFVSTSSQHFPRMNHFMLWFTGARRKGSLLKR</sequence>
<keyword evidence="2" id="KW-0560">Oxidoreductase</keyword>
<dbReference type="SUPFAM" id="SSF51735">
    <property type="entry name" value="NAD(P)-binding Rossmann-fold domains"/>
    <property type="match status" value="1"/>
</dbReference>
<comment type="caution">
    <text evidence="3">The sequence shown here is derived from an EMBL/GenBank/DDBJ whole genome shotgun (WGS) entry which is preliminary data.</text>
</comment>
<dbReference type="GO" id="GO:0016491">
    <property type="term" value="F:oxidoreductase activity"/>
    <property type="evidence" value="ECO:0007669"/>
    <property type="project" value="UniProtKB-KW"/>
</dbReference>
<dbReference type="GO" id="GO:0016020">
    <property type="term" value="C:membrane"/>
    <property type="evidence" value="ECO:0007669"/>
    <property type="project" value="TreeGrafter"/>
</dbReference>
<dbReference type="PRINTS" id="PR00081">
    <property type="entry name" value="GDHRDH"/>
</dbReference>
<evidence type="ECO:0000256" key="1">
    <source>
        <dbReference type="ARBA" id="ARBA00006484"/>
    </source>
</evidence>
<reference evidence="3 4" key="1">
    <citation type="submission" date="2020-08" db="EMBL/GenBank/DDBJ databases">
        <title>Genomic Encyclopedia of Type Strains, Phase III (KMG-III): the genomes of soil and plant-associated and newly described type strains.</title>
        <authorList>
            <person name="Whitman W."/>
        </authorList>
    </citation>
    <scope>NUCLEOTIDE SEQUENCE [LARGE SCALE GENOMIC DNA]</scope>
    <source>
        <strain evidence="3 4">CECT 8960</strain>
    </source>
</reference>
<dbReference type="Gene3D" id="3.40.50.720">
    <property type="entry name" value="NAD(P)-binding Rossmann-like Domain"/>
    <property type="match status" value="1"/>
</dbReference>
<evidence type="ECO:0000313" key="4">
    <source>
        <dbReference type="Proteomes" id="UP000520767"/>
    </source>
</evidence>
<dbReference type="InterPro" id="IPR002347">
    <property type="entry name" value="SDR_fam"/>
</dbReference>
<dbReference type="Pfam" id="PF00106">
    <property type="entry name" value="adh_short"/>
    <property type="match status" value="1"/>
</dbReference>
<dbReference type="CDD" id="cd05233">
    <property type="entry name" value="SDR_c"/>
    <property type="match status" value="1"/>
</dbReference>
<keyword evidence="4" id="KW-1185">Reference proteome</keyword>
<name>A0A7W7QA12_9PSEU</name>
<organism evidence="3 4">
    <name type="scientific">Actinophytocola algeriensis</name>
    <dbReference type="NCBI Taxonomy" id="1768010"/>
    <lineage>
        <taxon>Bacteria</taxon>
        <taxon>Bacillati</taxon>
        <taxon>Actinomycetota</taxon>
        <taxon>Actinomycetes</taxon>
        <taxon>Pseudonocardiales</taxon>
        <taxon>Pseudonocardiaceae</taxon>
    </lineage>
</organism>
<dbReference type="InterPro" id="IPR036291">
    <property type="entry name" value="NAD(P)-bd_dom_sf"/>
</dbReference>
<dbReference type="RefSeq" id="WP_184813548.1">
    <property type="nucleotide sequence ID" value="NZ_JACHJQ010000006.1"/>
</dbReference>
<dbReference type="PANTHER" id="PTHR44196:SF1">
    <property type="entry name" value="DEHYDROGENASE_REDUCTASE SDR FAMILY MEMBER 7B"/>
    <property type="match status" value="1"/>
</dbReference>